<evidence type="ECO:0000256" key="7">
    <source>
        <dbReference type="ARBA" id="ARBA00022801"/>
    </source>
</evidence>
<feature type="region of interest" description="Disordered" evidence="14">
    <location>
        <begin position="343"/>
        <end position="364"/>
    </location>
</feature>
<evidence type="ECO:0000256" key="5">
    <source>
        <dbReference type="ARBA" id="ARBA00022622"/>
    </source>
</evidence>
<accession>A0A7J7D8L2</accession>
<dbReference type="AlphaFoldDB" id="A0A7J7D8L2"/>
<dbReference type="InParanoid" id="A0A7J7D8L2"/>
<evidence type="ECO:0000256" key="13">
    <source>
        <dbReference type="RuleBase" id="RU004335"/>
    </source>
</evidence>
<keyword evidence="9" id="KW-1015">Disulfide bond</keyword>
<evidence type="ECO:0000313" key="18">
    <source>
        <dbReference type="Proteomes" id="UP000593562"/>
    </source>
</evidence>
<evidence type="ECO:0000256" key="3">
    <source>
        <dbReference type="ARBA" id="ARBA00008773"/>
    </source>
</evidence>
<dbReference type="FunCoup" id="A0A7J7D8L2">
    <property type="interactions" value="2"/>
</dbReference>
<evidence type="ECO:0000256" key="8">
    <source>
        <dbReference type="ARBA" id="ARBA00022821"/>
    </source>
</evidence>
<keyword evidence="5" id="KW-0472">Membrane</keyword>
<evidence type="ECO:0000256" key="14">
    <source>
        <dbReference type="SAM" id="MobiDB-lite"/>
    </source>
</evidence>
<dbReference type="FunFam" id="1.20.58.1040:FF:000003">
    <property type="entry name" value="glucan endo-1,3-beta-glucosidase 7"/>
    <property type="match status" value="1"/>
</dbReference>
<name>A0A7J7D8L2_TRIWF</name>
<keyword evidence="8" id="KW-0611">Plant defense</keyword>
<dbReference type="Proteomes" id="UP000593562">
    <property type="component" value="Unassembled WGS sequence"/>
</dbReference>
<dbReference type="InterPro" id="IPR000490">
    <property type="entry name" value="Glyco_hydro_17"/>
</dbReference>
<comment type="subcellular location">
    <subcellularLocation>
        <location evidence="2">Cell membrane</location>
        <topology evidence="2">Lipid-anchor</topology>
        <topology evidence="2">GPI-anchor</topology>
    </subcellularLocation>
</comment>
<dbReference type="GO" id="GO:0006952">
    <property type="term" value="P:defense response"/>
    <property type="evidence" value="ECO:0007669"/>
    <property type="project" value="UniProtKB-KW"/>
</dbReference>
<keyword evidence="6 15" id="KW-0732">Signal</keyword>
<dbReference type="GO" id="GO:0005886">
    <property type="term" value="C:plasma membrane"/>
    <property type="evidence" value="ECO:0007669"/>
    <property type="project" value="UniProtKB-SubCell"/>
</dbReference>
<feature type="chain" id="PRO_5029714528" description="glucan endo-1,3-beta-D-glucosidase" evidence="15">
    <location>
        <begin position="22"/>
        <end position="448"/>
    </location>
</feature>
<keyword evidence="7" id="KW-0378">Hydrolase</keyword>
<evidence type="ECO:0000256" key="1">
    <source>
        <dbReference type="ARBA" id="ARBA00000382"/>
    </source>
</evidence>
<evidence type="ECO:0000256" key="15">
    <source>
        <dbReference type="SAM" id="SignalP"/>
    </source>
</evidence>
<dbReference type="Pfam" id="PF00332">
    <property type="entry name" value="Glyco_hydro_17"/>
    <property type="match status" value="1"/>
</dbReference>
<dbReference type="GO" id="GO:0005975">
    <property type="term" value="P:carbohydrate metabolic process"/>
    <property type="evidence" value="ECO:0007669"/>
    <property type="project" value="InterPro"/>
</dbReference>
<keyword evidence="10" id="KW-0326">Glycosidase</keyword>
<dbReference type="GO" id="GO:0042973">
    <property type="term" value="F:glucan endo-1,3-beta-D-glucosidase activity"/>
    <property type="evidence" value="ECO:0007669"/>
    <property type="project" value="UniProtKB-EC"/>
</dbReference>
<dbReference type="EMBL" id="JAAARO010000009">
    <property type="protein sequence ID" value="KAF5742672.1"/>
    <property type="molecule type" value="Genomic_DNA"/>
</dbReference>
<dbReference type="PANTHER" id="PTHR32227">
    <property type="entry name" value="GLUCAN ENDO-1,3-BETA-GLUCOSIDASE BG1-RELATED-RELATED"/>
    <property type="match status" value="1"/>
</dbReference>
<dbReference type="SUPFAM" id="SSF51445">
    <property type="entry name" value="(Trans)glycosidases"/>
    <property type="match status" value="1"/>
</dbReference>
<dbReference type="InterPro" id="IPR012946">
    <property type="entry name" value="X8"/>
</dbReference>
<comment type="catalytic activity">
    <reaction evidence="1">
        <text>Hydrolysis of (1-&gt;3)-beta-D-glucosidic linkages in (1-&gt;3)-beta-D-glucans.</text>
        <dbReference type="EC" id="3.2.1.39"/>
    </reaction>
</comment>
<evidence type="ECO:0000256" key="4">
    <source>
        <dbReference type="ARBA" id="ARBA00012780"/>
    </source>
</evidence>
<evidence type="ECO:0000256" key="2">
    <source>
        <dbReference type="ARBA" id="ARBA00004609"/>
    </source>
</evidence>
<comment type="caution">
    <text evidence="17">The sequence shown here is derived from an EMBL/GenBank/DDBJ whole genome shotgun (WGS) entry which is preliminary data.</text>
</comment>
<evidence type="ECO:0000259" key="16">
    <source>
        <dbReference type="SMART" id="SM00768"/>
    </source>
</evidence>
<evidence type="ECO:0000313" key="17">
    <source>
        <dbReference type="EMBL" id="KAF5742672.1"/>
    </source>
</evidence>
<dbReference type="FunFam" id="3.20.20.80:FF:000002">
    <property type="entry name" value="Glucan endo-1,3-beta-glucosidase 3"/>
    <property type="match status" value="1"/>
</dbReference>
<evidence type="ECO:0000256" key="9">
    <source>
        <dbReference type="ARBA" id="ARBA00023157"/>
    </source>
</evidence>
<dbReference type="Pfam" id="PF07983">
    <property type="entry name" value="X8"/>
    <property type="match status" value="1"/>
</dbReference>
<comment type="similarity">
    <text evidence="3 13">Belongs to the glycosyl hydrolase 17 family.</text>
</comment>
<dbReference type="EC" id="3.2.1.39" evidence="4"/>
<feature type="signal peptide" evidence="15">
    <location>
        <begin position="1"/>
        <end position="21"/>
    </location>
</feature>
<keyword evidence="5" id="KW-0325">Glycoprotein</keyword>
<feature type="domain" description="X8" evidence="16">
    <location>
        <begin position="365"/>
        <end position="447"/>
    </location>
</feature>
<dbReference type="Gene3D" id="1.20.58.1040">
    <property type="match status" value="1"/>
</dbReference>
<evidence type="ECO:0000256" key="12">
    <source>
        <dbReference type="ARBA" id="ARBA00033417"/>
    </source>
</evidence>
<sequence>MTTTAAYLLLLTTALSLSTTAYSIGVNYGTLANNLPSPTQVVNFLKTRTTIDSVKIFDTNPEILRAFANSGISVSVTVGNGDIPSLTQLPAARQWVTNNIAPYHPQTRIKYILVGNEILHSNDNVLMSNLVPAMKTLNFALVLAGLKGIKVTTAHSLGILSTAEPPSLGRFRPNYDRAIIRPMLQFLRETKSPFMVNPYPYFGYYAERANFQLFKRNPGVRDRYTRVTYTNSFDALMDATYTAMKSVGYADVDIVVGETGWPSLCDPGQPACSVENAASYNLNLVKHVNSGRGTPLMPNRRFETYIFALFNENLKPGPTAERNWGLFRPDFTRVYKAGIMRARRGGGKGRGGRPRPPAATPGGKKWCVPKPNISDQALQANIDYVCSLGSVDCKPIQAGGACFDPNNIRSHASFAMNSYFQKTGGGDSSCDFSHTGVVTTADPSKHKT</sequence>
<organism evidence="17 18">
    <name type="scientific">Tripterygium wilfordii</name>
    <name type="common">Thunder God vine</name>
    <dbReference type="NCBI Taxonomy" id="458696"/>
    <lineage>
        <taxon>Eukaryota</taxon>
        <taxon>Viridiplantae</taxon>
        <taxon>Streptophyta</taxon>
        <taxon>Embryophyta</taxon>
        <taxon>Tracheophyta</taxon>
        <taxon>Spermatophyta</taxon>
        <taxon>Magnoliopsida</taxon>
        <taxon>eudicotyledons</taxon>
        <taxon>Gunneridae</taxon>
        <taxon>Pentapetalae</taxon>
        <taxon>rosids</taxon>
        <taxon>fabids</taxon>
        <taxon>Celastrales</taxon>
        <taxon>Celastraceae</taxon>
        <taxon>Tripterygium</taxon>
    </lineage>
</organism>
<reference evidence="17 18" key="1">
    <citation type="journal article" date="2020" name="Nat. Commun.">
        <title>Genome of Tripterygium wilfordii and identification of cytochrome P450 involved in triptolide biosynthesis.</title>
        <authorList>
            <person name="Tu L."/>
            <person name="Su P."/>
            <person name="Zhang Z."/>
            <person name="Gao L."/>
            <person name="Wang J."/>
            <person name="Hu T."/>
            <person name="Zhou J."/>
            <person name="Zhang Y."/>
            <person name="Zhao Y."/>
            <person name="Liu Y."/>
            <person name="Song Y."/>
            <person name="Tong Y."/>
            <person name="Lu Y."/>
            <person name="Yang J."/>
            <person name="Xu C."/>
            <person name="Jia M."/>
            <person name="Peters R.J."/>
            <person name="Huang L."/>
            <person name="Gao W."/>
        </authorList>
    </citation>
    <scope>NUCLEOTIDE SEQUENCE [LARGE SCALE GENOMIC DNA]</scope>
    <source>
        <strain evidence="18">cv. XIE 37</strain>
        <tissue evidence="17">Leaf</tissue>
    </source>
</reference>
<feature type="compositionally biased region" description="Basic residues" evidence="14">
    <location>
        <begin position="343"/>
        <end position="353"/>
    </location>
</feature>
<evidence type="ECO:0000256" key="11">
    <source>
        <dbReference type="ARBA" id="ARBA00033335"/>
    </source>
</evidence>
<dbReference type="InterPro" id="IPR044965">
    <property type="entry name" value="Glyco_hydro_17_plant"/>
</dbReference>
<evidence type="ECO:0000256" key="6">
    <source>
        <dbReference type="ARBA" id="ARBA00022729"/>
    </source>
</evidence>
<keyword evidence="18" id="KW-1185">Reference proteome</keyword>
<keyword evidence="5" id="KW-0449">Lipoprotein</keyword>
<dbReference type="SMART" id="SM00768">
    <property type="entry name" value="X8"/>
    <property type="match status" value="1"/>
</dbReference>
<dbReference type="Gene3D" id="3.20.20.80">
    <property type="entry name" value="Glycosidases"/>
    <property type="match status" value="1"/>
</dbReference>
<protein>
    <recommendedName>
        <fullName evidence="4">glucan endo-1,3-beta-D-glucosidase</fullName>
        <ecNumber evidence="4">3.2.1.39</ecNumber>
    </recommendedName>
    <alternativeName>
        <fullName evidence="11">(1-&gt;3)-beta-glucan endohydrolase</fullName>
    </alternativeName>
    <alternativeName>
        <fullName evidence="12">Beta-1,3-endoglucanase</fullName>
    </alternativeName>
</protein>
<dbReference type="GO" id="GO:0098552">
    <property type="term" value="C:side of membrane"/>
    <property type="evidence" value="ECO:0007669"/>
    <property type="project" value="UniProtKB-KW"/>
</dbReference>
<evidence type="ECO:0000256" key="10">
    <source>
        <dbReference type="ARBA" id="ARBA00023295"/>
    </source>
</evidence>
<gene>
    <name evidence="17" type="ORF">HS088_TW09G00723</name>
</gene>
<dbReference type="InterPro" id="IPR017853">
    <property type="entry name" value="GH"/>
</dbReference>
<keyword evidence="5" id="KW-0336">GPI-anchor</keyword>
<proteinExistence type="inferred from homology"/>